<organism evidence="9 10">
    <name type="scientific">Drosophila pseudoobscura pseudoobscura</name>
    <name type="common">Fruit fly</name>
    <dbReference type="NCBI Taxonomy" id="46245"/>
    <lineage>
        <taxon>Eukaryota</taxon>
        <taxon>Metazoa</taxon>
        <taxon>Ecdysozoa</taxon>
        <taxon>Arthropoda</taxon>
        <taxon>Hexapoda</taxon>
        <taxon>Insecta</taxon>
        <taxon>Pterygota</taxon>
        <taxon>Neoptera</taxon>
        <taxon>Endopterygota</taxon>
        <taxon>Diptera</taxon>
        <taxon>Brachycera</taxon>
        <taxon>Muscomorpha</taxon>
        <taxon>Ephydroidea</taxon>
        <taxon>Drosophilidae</taxon>
        <taxon>Drosophila</taxon>
        <taxon>Sophophora</taxon>
    </lineage>
</organism>
<dbReference type="GO" id="GO:0008180">
    <property type="term" value="C:COP9 signalosome"/>
    <property type="evidence" value="ECO:0007669"/>
    <property type="project" value="UniProtKB-KW"/>
</dbReference>
<evidence type="ECO:0000256" key="6">
    <source>
        <dbReference type="ARBA" id="ARBA00022790"/>
    </source>
</evidence>
<accession>A0A6I8UXC1</accession>
<dbReference type="RefSeq" id="XP_002132529.2">
    <property type="nucleotide sequence ID" value="XM_002132493.3"/>
</dbReference>
<dbReference type="InterPro" id="IPR000717">
    <property type="entry name" value="PCI_dom"/>
</dbReference>
<evidence type="ECO:0000259" key="8">
    <source>
        <dbReference type="PROSITE" id="PS50250"/>
    </source>
</evidence>
<dbReference type="PROSITE" id="PS50250">
    <property type="entry name" value="PCI"/>
    <property type="match status" value="1"/>
</dbReference>
<evidence type="ECO:0000256" key="3">
    <source>
        <dbReference type="ARBA" id="ARBA00008252"/>
    </source>
</evidence>
<dbReference type="SMR" id="A0A6I8UXC1"/>
<dbReference type="InterPro" id="IPR033205">
    <property type="entry name" value="COP9_CSN8"/>
</dbReference>
<evidence type="ECO:0000256" key="4">
    <source>
        <dbReference type="ARBA" id="ARBA00014875"/>
    </source>
</evidence>
<evidence type="ECO:0000256" key="5">
    <source>
        <dbReference type="ARBA" id="ARBA00022490"/>
    </source>
</evidence>
<name>A0A6I8UXC1_DROPS</name>
<dbReference type="PANTHER" id="PTHR13339">
    <property type="entry name" value="COP9 SIGNALOSOME COMPLEX SUBUNIT 8"/>
    <property type="match status" value="1"/>
</dbReference>
<proteinExistence type="inferred from homology"/>
<keyword evidence="7" id="KW-0539">Nucleus</keyword>
<dbReference type="Pfam" id="PF10075">
    <property type="entry name" value="CSN8_PSD8_EIF3K"/>
    <property type="match status" value="1"/>
</dbReference>
<dbReference type="FunCoup" id="A0A6I8UXC1">
    <property type="interactions" value="1919"/>
</dbReference>
<dbReference type="KEGG" id="dpo:6902792"/>
<dbReference type="GO" id="GO:0010387">
    <property type="term" value="P:COP9 signalosome assembly"/>
    <property type="evidence" value="ECO:0007669"/>
    <property type="project" value="InterPro"/>
</dbReference>
<comment type="similarity">
    <text evidence="3">Belongs to the CSN8 family.</text>
</comment>
<evidence type="ECO:0000313" key="10">
    <source>
        <dbReference type="RefSeq" id="XP_002132529.2"/>
    </source>
</evidence>
<dbReference type="Gene3D" id="1.25.40.990">
    <property type="match status" value="1"/>
</dbReference>
<dbReference type="AlphaFoldDB" id="A0A6I8UXC1"/>
<keyword evidence="6" id="KW-0736">Signalosome</keyword>
<dbReference type="GO" id="GO:0000338">
    <property type="term" value="P:protein deneddylation"/>
    <property type="evidence" value="ECO:0007669"/>
    <property type="project" value="InterPro"/>
</dbReference>
<reference evidence="10" key="1">
    <citation type="submission" date="2025-08" db="UniProtKB">
        <authorList>
            <consortium name="RefSeq"/>
        </authorList>
    </citation>
    <scope>IDENTIFICATION</scope>
    <source>
        <strain evidence="10">MV-25-SWS-2005</strain>
        <tissue evidence="10">Whole body</tissue>
    </source>
</reference>
<sequence length="182" mass="21466">MQSNKYNDLLDRLENEELEQVELGAEVYQQLMAIYLYQNKLANAKLLWMRIPDKLKEDKELLHLNQLNLALQNNNFAEFFQKIRYDWSECVKPTMEDLLVKQREELFTLTGSAYVSIYQNNLLQMAQMTEDELKNAVAALDWTREQDGDEVIWLPKAKETPPTGRNDDQLLKLTEFVTFLEN</sequence>
<evidence type="ECO:0000256" key="7">
    <source>
        <dbReference type="ARBA" id="ARBA00023242"/>
    </source>
</evidence>
<evidence type="ECO:0000256" key="2">
    <source>
        <dbReference type="ARBA" id="ARBA00004496"/>
    </source>
</evidence>
<keyword evidence="9" id="KW-1185">Reference proteome</keyword>
<protein>
    <recommendedName>
        <fullName evidence="4">COP9 signalosome complex subunit 8</fullName>
    </recommendedName>
</protein>
<evidence type="ECO:0000313" key="9">
    <source>
        <dbReference type="Proteomes" id="UP000001819"/>
    </source>
</evidence>
<gene>
    <name evidence="10" type="primary">CSN8</name>
</gene>
<dbReference type="InParanoid" id="A0A6I8UXC1"/>
<evidence type="ECO:0000256" key="1">
    <source>
        <dbReference type="ARBA" id="ARBA00004123"/>
    </source>
</evidence>
<dbReference type="GO" id="GO:0005737">
    <property type="term" value="C:cytoplasm"/>
    <property type="evidence" value="ECO:0007669"/>
    <property type="project" value="UniProtKB-SubCell"/>
</dbReference>
<feature type="domain" description="PCI" evidence="8">
    <location>
        <begin position="2"/>
        <end position="167"/>
    </location>
</feature>
<dbReference type="PANTHER" id="PTHR13339:SF0">
    <property type="entry name" value="COP9 SIGNALOSOME COMPLEX SUBUNIT 8"/>
    <property type="match status" value="1"/>
</dbReference>
<dbReference type="Proteomes" id="UP000001819">
    <property type="component" value="Chromosome 4"/>
</dbReference>
<comment type="subcellular location">
    <subcellularLocation>
        <location evidence="2">Cytoplasm</location>
    </subcellularLocation>
    <subcellularLocation>
        <location evidence="1">Nucleus</location>
    </subcellularLocation>
</comment>
<dbReference type="InterPro" id="IPR033464">
    <property type="entry name" value="CSN8_PSD8_EIF3K"/>
</dbReference>
<keyword evidence="5" id="KW-0963">Cytoplasm</keyword>